<dbReference type="EMBL" id="LSYS01007327">
    <property type="protein sequence ID" value="OPJ71901.1"/>
    <property type="molecule type" value="Genomic_DNA"/>
</dbReference>
<organism evidence="1 2">
    <name type="scientific">Patagioenas fasciata monilis</name>
    <dbReference type="NCBI Taxonomy" id="372326"/>
    <lineage>
        <taxon>Eukaryota</taxon>
        <taxon>Metazoa</taxon>
        <taxon>Chordata</taxon>
        <taxon>Craniata</taxon>
        <taxon>Vertebrata</taxon>
        <taxon>Euteleostomi</taxon>
        <taxon>Archelosauria</taxon>
        <taxon>Archosauria</taxon>
        <taxon>Dinosauria</taxon>
        <taxon>Saurischia</taxon>
        <taxon>Theropoda</taxon>
        <taxon>Coelurosauria</taxon>
        <taxon>Aves</taxon>
        <taxon>Neognathae</taxon>
        <taxon>Neoaves</taxon>
        <taxon>Columbimorphae</taxon>
        <taxon>Columbiformes</taxon>
        <taxon>Columbidae</taxon>
        <taxon>Patagioenas</taxon>
    </lineage>
</organism>
<sequence>MSAPSKWASRIKPRSLGNGVVALLNPPHVPRSSAGRRCGGAGWSCGAMCSLALFPPPPPPGDITLYEFNNALVCGRVSELPLPFQNQFRKR</sequence>
<keyword evidence="2" id="KW-1185">Reference proteome</keyword>
<gene>
    <name evidence="1" type="ORF">AV530_008396</name>
</gene>
<dbReference type="OrthoDB" id="411991at2759"/>
<comment type="caution">
    <text evidence="1">The sequence shown here is derived from an EMBL/GenBank/DDBJ whole genome shotgun (WGS) entry which is preliminary data.</text>
</comment>
<protein>
    <submittedName>
        <fullName evidence="1">Uncharacterized protein</fullName>
    </submittedName>
</protein>
<reference evidence="1 2" key="1">
    <citation type="submission" date="2016-02" db="EMBL/GenBank/DDBJ databases">
        <title>Band-tailed pigeon sequencing and assembly.</title>
        <authorList>
            <person name="Soares A.E."/>
            <person name="Novak B.J."/>
            <person name="Rice E.S."/>
            <person name="O'Connell B."/>
            <person name="Chang D."/>
            <person name="Weber S."/>
            <person name="Shapiro B."/>
        </authorList>
    </citation>
    <scope>NUCLEOTIDE SEQUENCE [LARGE SCALE GENOMIC DNA]</scope>
    <source>
        <strain evidence="1">BTP2013</strain>
        <tissue evidence="1">Blood</tissue>
    </source>
</reference>
<dbReference type="AlphaFoldDB" id="A0A1V4JI90"/>
<evidence type="ECO:0000313" key="2">
    <source>
        <dbReference type="Proteomes" id="UP000190648"/>
    </source>
</evidence>
<evidence type="ECO:0000313" key="1">
    <source>
        <dbReference type="EMBL" id="OPJ71901.1"/>
    </source>
</evidence>
<proteinExistence type="predicted"/>
<name>A0A1V4JI90_PATFA</name>
<accession>A0A1V4JI90</accession>
<dbReference type="STRING" id="372326.A0A1V4JI90"/>
<dbReference type="Proteomes" id="UP000190648">
    <property type="component" value="Unassembled WGS sequence"/>
</dbReference>